<dbReference type="InterPro" id="IPR036047">
    <property type="entry name" value="F-box-like_dom_sf"/>
</dbReference>
<proteinExistence type="predicted"/>
<protein>
    <recommendedName>
        <fullName evidence="2">F-box domain-containing protein</fullName>
    </recommendedName>
</protein>
<dbReference type="InterPro" id="IPR001810">
    <property type="entry name" value="F-box_dom"/>
</dbReference>
<evidence type="ECO:0000256" key="1">
    <source>
        <dbReference type="SAM" id="MobiDB-lite"/>
    </source>
</evidence>
<dbReference type="SUPFAM" id="SSF81383">
    <property type="entry name" value="F-box domain"/>
    <property type="match status" value="1"/>
</dbReference>
<feature type="region of interest" description="Disordered" evidence="1">
    <location>
        <begin position="1"/>
        <end position="36"/>
    </location>
</feature>
<evidence type="ECO:0000313" key="3">
    <source>
        <dbReference type="EMBL" id="KAF7760386.1"/>
    </source>
</evidence>
<feature type="compositionally biased region" description="Basic and acidic residues" evidence="1">
    <location>
        <begin position="13"/>
        <end position="27"/>
    </location>
</feature>
<dbReference type="PROSITE" id="PS50181">
    <property type="entry name" value="FBOX"/>
    <property type="match status" value="1"/>
</dbReference>
<dbReference type="Pfam" id="PF00646">
    <property type="entry name" value="F-box"/>
    <property type="match status" value="1"/>
</dbReference>
<dbReference type="AlphaFoldDB" id="A0A8H7C1Q6"/>
<feature type="domain" description="F-box" evidence="2">
    <location>
        <begin position="68"/>
        <end position="117"/>
    </location>
</feature>
<organism evidence="3 4">
    <name type="scientific">Agaricus bisporus var. burnettii</name>
    <dbReference type="NCBI Taxonomy" id="192524"/>
    <lineage>
        <taxon>Eukaryota</taxon>
        <taxon>Fungi</taxon>
        <taxon>Dikarya</taxon>
        <taxon>Basidiomycota</taxon>
        <taxon>Agaricomycotina</taxon>
        <taxon>Agaricomycetes</taxon>
        <taxon>Agaricomycetidae</taxon>
        <taxon>Agaricales</taxon>
        <taxon>Agaricineae</taxon>
        <taxon>Agaricaceae</taxon>
        <taxon>Agaricus</taxon>
    </lineage>
</organism>
<dbReference type="EMBL" id="JABXXO010000015">
    <property type="protein sequence ID" value="KAF7760386.1"/>
    <property type="molecule type" value="Genomic_DNA"/>
</dbReference>
<name>A0A8H7C1Q6_AGABI</name>
<dbReference type="Proteomes" id="UP000629468">
    <property type="component" value="Unassembled WGS sequence"/>
</dbReference>
<reference evidence="3 4" key="1">
    <citation type="journal article" name="Sci. Rep.">
        <title>Telomere-to-telomere assembled and centromere annotated genomes of the two main subspecies of the button mushroom Agaricus bisporus reveal especially polymorphic chromosome ends.</title>
        <authorList>
            <person name="Sonnenberg A.S.M."/>
            <person name="Sedaghat-Telgerd N."/>
            <person name="Lavrijssen B."/>
            <person name="Ohm R.A."/>
            <person name="Hendrickx P.M."/>
            <person name="Scholtmeijer K."/>
            <person name="Baars J.J.P."/>
            <person name="van Peer A."/>
        </authorList>
    </citation>
    <scope>NUCLEOTIDE SEQUENCE [LARGE SCALE GENOMIC DNA]</scope>
    <source>
        <strain evidence="3 4">H119_p4</strain>
    </source>
</reference>
<accession>A0A8H7C1Q6</accession>
<comment type="caution">
    <text evidence="3">The sequence shown here is derived from an EMBL/GenBank/DDBJ whole genome shotgun (WGS) entry which is preliminary data.</text>
</comment>
<gene>
    <name evidence="3" type="ORF">Agabi119p4_11062</name>
</gene>
<evidence type="ECO:0000259" key="2">
    <source>
        <dbReference type="PROSITE" id="PS50181"/>
    </source>
</evidence>
<sequence length="158" mass="18513">MDTVVRRSQRIKKNPESRRNEKADVKPVKTKSKTRTKIKFKTESKIKSEAQTNAGIEAKSKYAWMFNSQPINEIPLDTLHDILRLLDPIDLLHLSWVNKSMNLVFMERSARYIWKEALARLFESDGSPPPCPEDLNFAQYTRFLFHRKCMVCPKTPFL</sequence>
<evidence type="ECO:0000313" key="4">
    <source>
        <dbReference type="Proteomes" id="UP000629468"/>
    </source>
</evidence>